<evidence type="ECO:0000313" key="2">
    <source>
        <dbReference type="Proteomes" id="UP000680020"/>
    </source>
</evidence>
<proteinExistence type="predicted"/>
<dbReference type="RefSeq" id="WP_008316479.1">
    <property type="nucleotide sequence ID" value="NZ_JAGIBR010000008.1"/>
</dbReference>
<dbReference type="PROSITE" id="PS51257">
    <property type="entry name" value="PROKAR_LIPOPROTEIN"/>
    <property type="match status" value="1"/>
</dbReference>
<accession>A0AB35BZN1</accession>
<dbReference type="Proteomes" id="UP000680020">
    <property type="component" value="Unassembled WGS sequence"/>
</dbReference>
<comment type="caution">
    <text evidence="1">The sequence shown here is derived from an EMBL/GenBank/DDBJ whole genome shotgun (WGS) entry which is preliminary data.</text>
</comment>
<organism evidence="1 2">
    <name type="scientific">Wohlfahrtiimonas chitiniclastica</name>
    <dbReference type="NCBI Taxonomy" id="400946"/>
    <lineage>
        <taxon>Bacteria</taxon>
        <taxon>Pseudomonadati</taxon>
        <taxon>Pseudomonadota</taxon>
        <taxon>Gammaproteobacteria</taxon>
        <taxon>Cardiobacteriales</taxon>
        <taxon>Ignatzschineriaceae</taxon>
        <taxon>Wohlfahrtiimonas</taxon>
    </lineage>
</organism>
<sequence>MNPKIMTVLVSAFILQGCFEQFERGEPVEERIMDTKQSVALKVKSRKFDSIANSLDMGDTTLFYIAQGRDPFVASGSFKGVFDYGDFDVAVQSKVRLKHDPERPEGYKPGPLEKYELDNLKMIGVMSLQNGETAALIDDGKGKIIMARVGDYIGRDFGRINKITERDIFIDEKFAPGNKEDPNAWVSAPNKISLKIK</sequence>
<dbReference type="AlphaFoldDB" id="A0AB35BZN1"/>
<name>A0AB35BZN1_9GAMM</name>
<protein>
    <submittedName>
        <fullName evidence="1">Pilus assembly protein PilP</fullName>
    </submittedName>
</protein>
<reference evidence="1" key="1">
    <citation type="submission" date="2021-03" db="EMBL/GenBank/DDBJ databases">
        <title>Identification and antibiotic profiling of Wohlfahrtiimonas chitiniclastica, an underestimated human pathogen.</title>
        <authorList>
            <person name="Kopf A."/>
            <person name="Bunk B."/>
            <person name="Coldewey S."/>
            <person name="Gunzer F."/>
            <person name="Riedel T."/>
            <person name="Schroettner P."/>
        </authorList>
    </citation>
    <scope>NUCLEOTIDE SEQUENCE</scope>
    <source>
        <strain evidence="1">DSM 100917</strain>
    </source>
</reference>
<gene>
    <name evidence="1" type="ORF">J7561_06795</name>
</gene>
<evidence type="ECO:0000313" key="1">
    <source>
        <dbReference type="EMBL" id="MBS7824911.1"/>
    </source>
</evidence>
<dbReference type="InterPro" id="IPR007446">
    <property type="entry name" value="PilP"/>
</dbReference>
<dbReference type="EMBL" id="JAGIBU010000005">
    <property type="protein sequence ID" value="MBS7824911.1"/>
    <property type="molecule type" value="Genomic_DNA"/>
</dbReference>
<dbReference type="Pfam" id="PF04351">
    <property type="entry name" value="PilP"/>
    <property type="match status" value="1"/>
</dbReference>
<dbReference type="Gene3D" id="2.30.30.830">
    <property type="match status" value="1"/>
</dbReference>